<dbReference type="EMBL" id="OU015568">
    <property type="protein sequence ID" value="CAG5080824.1"/>
    <property type="molecule type" value="Genomic_DNA"/>
</dbReference>
<organism evidence="2 3">
    <name type="scientific">Oikopleura dioica</name>
    <name type="common">Tunicate</name>
    <dbReference type="NCBI Taxonomy" id="34765"/>
    <lineage>
        <taxon>Eukaryota</taxon>
        <taxon>Metazoa</taxon>
        <taxon>Chordata</taxon>
        <taxon>Tunicata</taxon>
        <taxon>Appendicularia</taxon>
        <taxon>Copelata</taxon>
        <taxon>Oikopleuridae</taxon>
        <taxon>Oikopleura</taxon>
    </lineage>
</organism>
<accession>A0ABN7RSD5</accession>
<protein>
    <submittedName>
        <fullName evidence="2">Oidioi.mRNA.OKI2018_I69.PAR.g9714.t1.cds</fullName>
    </submittedName>
</protein>
<proteinExistence type="predicted"/>
<evidence type="ECO:0000313" key="3">
    <source>
        <dbReference type="Proteomes" id="UP001158576"/>
    </source>
</evidence>
<dbReference type="Proteomes" id="UP001158576">
    <property type="component" value="Chromosome PAR"/>
</dbReference>
<keyword evidence="1" id="KW-1133">Transmembrane helix</keyword>
<name>A0ABN7RSD5_OIKDI</name>
<keyword evidence="3" id="KW-1185">Reference proteome</keyword>
<feature type="transmembrane region" description="Helical" evidence="1">
    <location>
        <begin position="48"/>
        <end position="67"/>
    </location>
</feature>
<evidence type="ECO:0000313" key="2">
    <source>
        <dbReference type="EMBL" id="CAG5080824.1"/>
    </source>
</evidence>
<gene>
    <name evidence="2" type="ORF">OKIOD_LOCUS1272</name>
</gene>
<sequence length="97" mass="11466">MWVDTASLKILGVMDRNLEIEEDYCKKYGNGTGVYDPKESPFTGWDNFYYLCIFSLIAGTTWYAIFFNRVKQLQKTPVEEFRLEKKSEIFLNENDNK</sequence>
<evidence type="ECO:0000256" key="1">
    <source>
        <dbReference type="SAM" id="Phobius"/>
    </source>
</evidence>
<keyword evidence="1" id="KW-0472">Membrane</keyword>
<reference evidence="2 3" key="1">
    <citation type="submission" date="2021-04" db="EMBL/GenBank/DDBJ databases">
        <authorList>
            <person name="Bliznina A."/>
        </authorList>
    </citation>
    <scope>NUCLEOTIDE SEQUENCE [LARGE SCALE GENOMIC DNA]</scope>
</reference>
<keyword evidence="1" id="KW-0812">Transmembrane</keyword>